<dbReference type="InterPro" id="IPR018665">
    <property type="entry name" value="DUF2122_RecB-nuclease-rel"/>
</dbReference>
<sequence length="144" mass="15403">MKVYLVAHAPSSVQRLEDFAKLAFNLDLVDVLVVTKPSGVAAQVGLPEISKMAYKLDKKLVVLPDIDDAVELLKPDKVYTVSHDYGRRVRELEKADSVMIVVGLSDPGLTKTEAQKGEAIYPDGTSGDIGPIAAVSILLSGLGK</sequence>
<dbReference type="EMBL" id="CP006867">
    <property type="protein sequence ID" value="ALU11500.1"/>
    <property type="molecule type" value="Genomic_DNA"/>
</dbReference>
<dbReference type="Proteomes" id="UP000060778">
    <property type="component" value="Chromosome"/>
</dbReference>
<dbReference type="STRING" id="940295.EYM_01685"/>
<dbReference type="Pfam" id="PF09895">
    <property type="entry name" value="DUF2122"/>
    <property type="match status" value="1"/>
</dbReference>
<evidence type="ECO:0000313" key="1">
    <source>
        <dbReference type="EMBL" id="ALU11500.1"/>
    </source>
</evidence>
<reference evidence="1 2" key="1">
    <citation type="submission" date="2013-11" db="EMBL/GenBank/DDBJ databases">
        <title>Comparative genomics of Ignicoccus.</title>
        <authorList>
            <person name="Podar M."/>
        </authorList>
    </citation>
    <scope>NUCLEOTIDE SEQUENCE [LARGE SCALE GENOMIC DNA]</scope>
    <source>
        <strain evidence="1 2">DSM 13165</strain>
    </source>
</reference>
<dbReference type="RefSeq" id="WP_075049375.1">
    <property type="nucleotide sequence ID" value="NZ_CP006867.1"/>
</dbReference>
<dbReference type="GeneID" id="30679744"/>
<keyword evidence="2" id="KW-1185">Reference proteome</keyword>
<accession>A0A0U3FZH7</accession>
<evidence type="ECO:0008006" key="3">
    <source>
        <dbReference type="Google" id="ProtNLM"/>
    </source>
</evidence>
<name>A0A0U3FZH7_9CREN</name>
<proteinExistence type="predicted"/>
<gene>
    <name evidence="1" type="ORF">EYM_01685</name>
</gene>
<organism evidence="1 2">
    <name type="scientific">Ignicoccus islandicus DSM 13165</name>
    <dbReference type="NCBI Taxonomy" id="940295"/>
    <lineage>
        <taxon>Archaea</taxon>
        <taxon>Thermoproteota</taxon>
        <taxon>Thermoprotei</taxon>
        <taxon>Desulfurococcales</taxon>
        <taxon>Desulfurococcaceae</taxon>
        <taxon>Ignicoccus</taxon>
    </lineage>
</organism>
<protein>
    <recommendedName>
        <fullName evidence="3">Recombinase RecB</fullName>
    </recommendedName>
</protein>
<dbReference type="AlphaFoldDB" id="A0A0U3FZH7"/>
<evidence type="ECO:0000313" key="2">
    <source>
        <dbReference type="Proteomes" id="UP000060778"/>
    </source>
</evidence>
<dbReference type="OrthoDB" id="18579at2157"/>
<dbReference type="KEGG" id="iis:EYM_01685"/>